<dbReference type="AlphaFoldDB" id="A0A9P9BL61"/>
<proteinExistence type="predicted"/>
<evidence type="ECO:0000313" key="1">
    <source>
        <dbReference type="EMBL" id="KAH7024564.1"/>
    </source>
</evidence>
<dbReference type="PROSITE" id="PS51257">
    <property type="entry name" value="PROKAR_LIPOPROTEIN"/>
    <property type="match status" value="1"/>
</dbReference>
<dbReference type="Proteomes" id="UP000756346">
    <property type="component" value="Unassembled WGS sequence"/>
</dbReference>
<reference evidence="1" key="1">
    <citation type="journal article" date="2021" name="Nat. Commun.">
        <title>Genetic determinants of endophytism in the Arabidopsis root mycobiome.</title>
        <authorList>
            <person name="Mesny F."/>
            <person name="Miyauchi S."/>
            <person name="Thiergart T."/>
            <person name="Pickel B."/>
            <person name="Atanasova L."/>
            <person name="Karlsson M."/>
            <person name="Huettel B."/>
            <person name="Barry K.W."/>
            <person name="Haridas S."/>
            <person name="Chen C."/>
            <person name="Bauer D."/>
            <person name="Andreopoulos W."/>
            <person name="Pangilinan J."/>
            <person name="LaButti K."/>
            <person name="Riley R."/>
            <person name="Lipzen A."/>
            <person name="Clum A."/>
            <person name="Drula E."/>
            <person name="Henrissat B."/>
            <person name="Kohler A."/>
            <person name="Grigoriev I.V."/>
            <person name="Martin F.M."/>
            <person name="Hacquard S."/>
        </authorList>
    </citation>
    <scope>NUCLEOTIDE SEQUENCE</scope>
    <source>
        <strain evidence="1">MPI-CAGE-CH-0230</strain>
    </source>
</reference>
<comment type="caution">
    <text evidence="1">The sequence shown here is derived from an EMBL/GenBank/DDBJ whole genome shotgun (WGS) entry which is preliminary data.</text>
</comment>
<sequence>MAGLRAVWASHTGLITSCVCVCVHRFREERGESWATLTATQRQCLVRNCSG</sequence>
<dbReference type="RefSeq" id="XP_046008112.1">
    <property type="nucleotide sequence ID" value="XM_046155010.1"/>
</dbReference>
<gene>
    <name evidence="1" type="ORF">B0I36DRAFT_331631</name>
</gene>
<name>A0A9P9BL61_9PEZI</name>
<evidence type="ECO:0000313" key="2">
    <source>
        <dbReference type="Proteomes" id="UP000756346"/>
    </source>
</evidence>
<dbReference type="EMBL" id="JAGTJQ010000009">
    <property type="protein sequence ID" value="KAH7024564.1"/>
    <property type="molecule type" value="Genomic_DNA"/>
</dbReference>
<dbReference type="GeneID" id="70184556"/>
<protein>
    <submittedName>
        <fullName evidence="1">Uncharacterized protein</fullName>
    </submittedName>
</protein>
<accession>A0A9P9BL61</accession>
<keyword evidence="2" id="KW-1185">Reference proteome</keyword>
<organism evidence="1 2">
    <name type="scientific">Microdochium trichocladiopsis</name>
    <dbReference type="NCBI Taxonomy" id="1682393"/>
    <lineage>
        <taxon>Eukaryota</taxon>
        <taxon>Fungi</taxon>
        <taxon>Dikarya</taxon>
        <taxon>Ascomycota</taxon>
        <taxon>Pezizomycotina</taxon>
        <taxon>Sordariomycetes</taxon>
        <taxon>Xylariomycetidae</taxon>
        <taxon>Xylariales</taxon>
        <taxon>Microdochiaceae</taxon>
        <taxon>Microdochium</taxon>
    </lineage>
</organism>